<proteinExistence type="predicted"/>
<gene>
    <name evidence="7" type="ORF">AB3X52_16645</name>
</gene>
<reference evidence="7 8" key="1">
    <citation type="submission" date="2024-07" db="EMBL/GenBank/DDBJ databases">
        <authorList>
            <person name="Lee S."/>
            <person name="Kang M."/>
        </authorList>
    </citation>
    <scope>NUCLEOTIDE SEQUENCE [LARGE SCALE GENOMIC DNA]</scope>
    <source>
        <strain evidence="7 8">DS6</strain>
    </source>
</reference>
<accession>A0ABV3T5T3</accession>
<feature type="transmembrane region" description="Helical" evidence="5">
    <location>
        <begin position="107"/>
        <end position="129"/>
    </location>
</feature>
<comment type="subcellular location">
    <subcellularLocation>
        <location evidence="1">Cell membrane</location>
        <topology evidence="1">Multi-pass membrane protein</topology>
    </subcellularLocation>
</comment>
<feature type="transmembrane region" description="Helical" evidence="5">
    <location>
        <begin position="169"/>
        <end position="189"/>
    </location>
</feature>
<organism evidence="7 8">
    <name type="scientific">Nocardioides eburneus</name>
    <dbReference type="NCBI Taxonomy" id="3231482"/>
    <lineage>
        <taxon>Bacteria</taxon>
        <taxon>Bacillati</taxon>
        <taxon>Actinomycetota</taxon>
        <taxon>Actinomycetes</taxon>
        <taxon>Propionibacteriales</taxon>
        <taxon>Nocardioidaceae</taxon>
        <taxon>Nocardioides</taxon>
    </lineage>
</organism>
<evidence type="ECO:0000256" key="3">
    <source>
        <dbReference type="ARBA" id="ARBA00022989"/>
    </source>
</evidence>
<evidence type="ECO:0000256" key="5">
    <source>
        <dbReference type="SAM" id="Phobius"/>
    </source>
</evidence>
<dbReference type="RefSeq" id="WP_367995220.1">
    <property type="nucleotide sequence ID" value="NZ_JBFPJR010000037.1"/>
</dbReference>
<feature type="transmembrane region" description="Helical" evidence="5">
    <location>
        <begin position="379"/>
        <end position="401"/>
    </location>
</feature>
<name>A0ABV3T5T3_9ACTN</name>
<dbReference type="CDD" id="cd17339">
    <property type="entry name" value="MFS_NIMT_CynX_like"/>
    <property type="match status" value="1"/>
</dbReference>
<dbReference type="Gene3D" id="1.20.1250.20">
    <property type="entry name" value="MFS general substrate transporter like domains"/>
    <property type="match status" value="2"/>
</dbReference>
<dbReference type="InterPro" id="IPR020846">
    <property type="entry name" value="MFS_dom"/>
</dbReference>
<comment type="caution">
    <text evidence="7">The sequence shown here is derived from an EMBL/GenBank/DDBJ whole genome shotgun (WGS) entry which is preliminary data.</text>
</comment>
<evidence type="ECO:0000259" key="6">
    <source>
        <dbReference type="PROSITE" id="PS50850"/>
    </source>
</evidence>
<feature type="transmembrane region" description="Helical" evidence="5">
    <location>
        <begin position="263"/>
        <end position="283"/>
    </location>
</feature>
<feature type="transmembrane region" description="Helical" evidence="5">
    <location>
        <begin position="292"/>
        <end position="310"/>
    </location>
</feature>
<keyword evidence="2 5" id="KW-0812">Transmembrane</keyword>
<dbReference type="InterPro" id="IPR052524">
    <property type="entry name" value="MFS_Cyanate_Porter"/>
</dbReference>
<dbReference type="PANTHER" id="PTHR23523:SF2">
    <property type="entry name" value="2-NITROIMIDAZOLE TRANSPORTER"/>
    <property type="match status" value="1"/>
</dbReference>
<dbReference type="PROSITE" id="PS50850">
    <property type="entry name" value="MFS"/>
    <property type="match status" value="1"/>
</dbReference>
<dbReference type="EMBL" id="JBFPJR010000037">
    <property type="protein sequence ID" value="MEX0429254.1"/>
    <property type="molecule type" value="Genomic_DNA"/>
</dbReference>
<evidence type="ECO:0000256" key="2">
    <source>
        <dbReference type="ARBA" id="ARBA00022692"/>
    </source>
</evidence>
<dbReference type="Pfam" id="PF07690">
    <property type="entry name" value="MFS_1"/>
    <property type="match status" value="1"/>
</dbReference>
<evidence type="ECO:0000256" key="4">
    <source>
        <dbReference type="ARBA" id="ARBA00023136"/>
    </source>
</evidence>
<dbReference type="Proteomes" id="UP001556631">
    <property type="component" value="Unassembled WGS sequence"/>
</dbReference>
<dbReference type="PANTHER" id="PTHR23523">
    <property type="match status" value="1"/>
</dbReference>
<feature type="transmembrane region" description="Helical" evidence="5">
    <location>
        <begin position="316"/>
        <end position="337"/>
    </location>
</feature>
<sequence length="406" mass="41873">MSTVTLSPAPRRLRAGLALVGILVAGANLRASITTVGPLLDRVRDDLDLSSTTASALISLPVLCFGVFSPVAPAVARRLGLEPAITLALSVLCVGVVARSVPWVPALWIGTALLGLGIAFVNVLLPAVVRRDFPHAVGRLTGTYSVAQSALAALGAGLAVPIAGLSDHGWRLAFGVWAGLALLGVAVFLPQLRGAAVRRADAAGDAAATADAVDVPHRLPWRSMLAWQVTLFMGLQSMVYYTLIGWWPSIEESHGVTSSTAGAHMSVLQVASIAGNILTGWVVQRWSRDQRLLLAGLSTLYLVAVSGELAAPGLGLLWSAVAGVGGGGLIVLALALFGLRTRHHEQAAALSGMAQSCGYLIAAAGPIVVGAVHDATSDWTVPLVILIAVLVGQLVAGLGACRHRYL</sequence>
<keyword evidence="4 5" id="KW-0472">Membrane</keyword>
<feature type="transmembrane region" description="Helical" evidence="5">
    <location>
        <begin position="349"/>
        <end position="373"/>
    </location>
</feature>
<feature type="transmembrane region" description="Helical" evidence="5">
    <location>
        <begin position="141"/>
        <end position="163"/>
    </location>
</feature>
<evidence type="ECO:0000313" key="8">
    <source>
        <dbReference type="Proteomes" id="UP001556631"/>
    </source>
</evidence>
<keyword evidence="8" id="KW-1185">Reference proteome</keyword>
<protein>
    <submittedName>
        <fullName evidence="7">CynX/NimT family MFS transporter</fullName>
    </submittedName>
</protein>
<evidence type="ECO:0000313" key="7">
    <source>
        <dbReference type="EMBL" id="MEX0429254.1"/>
    </source>
</evidence>
<feature type="domain" description="Major facilitator superfamily (MFS) profile" evidence="6">
    <location>
        <begin position="14"/>
        <end position="404"/>
    </location>
</feature>
<feature type="transmembrane region" description="Helical" evidence="5">
    <location>
        <begin position="55"/>
        <end position="76"/>
    </location>
</feature>
<dbReference type="InterPro" id="IPR036259">
    <property type="entry name" value="MFS_trans_sf"/>
</dbReference>
<dbReference type="SUPFAM" id="SSF103473">
    <property type="entry name" value="MFS general substrate transporter"/>
    <property type="match status" value="1"/>
</dbReference>
<keyword evidence="3 5" id="KW-1133">Transmembrane helix</keyword>
<feature type="transmembrane region" description="Helical" evidence="5">
    <location>
        <begin position="225"/>
        <end position="243"/>
    </location>
</feature>
<feature type="transmembrane region" description="Helical" evidence="5">
    <location>
        <begin position="83"/>
        <end position="101"/>
    </location>
</feature>
<dbReference type="InterPro" id="IPR011701">
    <property type="entry name" value="MFS"/>
</dbReference>
<evidence type="ECO:0000256" key="1">
    <source>
        <dbReference type="ARBA" id="ARBA00004651"/>
    </source>
</evidence>